<dbReference type="InterPro" id="IPR023753">
    <property type="entry name" value="FAD/NAD-binding_dom"/>
</dbReference>
<dbReference type="InterPro" id="IPR036188">
    <property type="entry name" value="FAD/NAD-bd_sf"/>
</dbReference>
<comment type="subcellular location">
    <subcellularLocation>
        <location evidence="1">Cytoplasm</location>
    </subcellularLocation>
</comment>
<dbReference type="InterPro" id="IPR050151">
    <property type="entry name" value="Class-I_Pyr_Nuc-Dis_Oxidored"/>
</dbReference>
<dbReference type="Gene3D" id="3.30.390.30">
    <property type="match status" value="1"/>
</dbReference>
<dbReference type="GO" id="GO:0005737">
    <property type="term" value="C:cytoplasm"/>
    <property type="evidence" value="ECO:0007669"/>
    <property type="project" value="UniProtKB-SubCell"/>
</dbReference>
<evidence type="ECO:0000313" key="21">
    <source>
        <dbReference type="Proteomes" id="UP000053859"/>
    </source>
</evidence>
<dbReference type="GO" id="GO:0006103">
    <property type="term" value="P:2-oxoglutarate metabolic process"/>
    <property type="evidence" value="ECO:0007669"/>
    <property type="project" value="TreeGrafter"/>
</dbReference>
<feature type="domain" description="FAD/NAD(P)-binding" evidence="19">
    <location>
        <begin position="50"/>
        <end position="362"/>
    </location>
</feature>
<reference evidence="20" key="1">
    <citation type="journal article" date="2015" name="Genome Announc.">
        <title>Draft Genome Sequence of Thiostrepton-Producing Streptomyces azureus ATCC 14921.</title>
        <authorList>
            <person name="Sakihara K."/>
            <person name="Maeda J."/>
            <person name="Tashiro K."/>
            <person name="Fujino Y."/>
            <person name="Kuhara S."/>
            <person name="Ohshima T."/>
            <person name="Ogata S."/>
            <person name="Doi K."/>
        </authorList>
    </citation>
    <scope>NUCLEOTIDE SEQUENCE [LARGE SCALE GENOMIC DNA]</scope>
    <source>
        <strain evidence="20">ATCC14921</strain>
    </source>
</reference>
<feature type="region of interest" description="Disordered" evidence="17">
    <location>
        <begin position="1"/>
        <end position="40"/>
    </location>
</feature>
<dbReference type="Gene3D" id="3.50.50.60">
    <property type="entry name" value="FAD/NAD(P)-binding domain"/>
    <property type="match status" value="2"/>
</dbReference>
<dbReference type="Pfam" id="PF02852">
    <property type="entry name" value="Pyr_redox_dim"/>
    <property type="match status" value="1"/>
</dbReference>
<dbReference type="InterPro" id="IPR006258">
    <property type="entry name" value="Lipoamide_DH"/>
</dbReference>
<feature type="disulfide bond" description="Redox-active" evidence="15">
    <location>
        <begin position="87"/>
        <end position="92"/>
    </location>
</feature>
<keyword evidence="9 14" id="KW-0520">NAD</keyword>
<dbReference type="SUPFAM" id="SSF51905">
    <property type="entry name" value="FAD/NAD(P)-binding domain"/>
    <property type="match status" value="1"/>
</dbReference>
<dbReference type="EMBL" id="DF968185">
    <property type="protein sequence ID" value="GAP45314.1"/>
    <property type="molecule type" value="Genomic_DNA"/>
</dbReference>
<dbReference type="InterPro" id="IPR001100">
    <property type="entry name" value="Pyr_nuc-diS_OxRdtase"/>
</dbReference>
<accession>A0A0K8PD55</accession>
<evidence type="ECO:0000256" key="16">
    <source>
        <dbReference type="RuleBase" id="RU003692"/>
    </source>
</evidence>
<evidence type="ECO:0000256" key="4">
    <source>
        <dbReference type="ARBA" id="ARBA00016961"/>
    </source>
</evidence>
<dbReference type="SUPFAM" id="SSF55424">
    <property type="entry name" value="FAD/NAD-linked reductases, dimerisation (C-terminal) domain"/>
    <property type="match status" value="1"/>
</dbReference>
<comment type="miscellaneous">
    <text evidence="16">The active site is a redox-active disulfide bond.</text>
</comment>
<dbReference type="Proteomes" id="UP000053859">
    <property type="component" value="Unassembled WGS sequence"/>
</dbReference>
<evidence type="ECO:0000256" key="2">
    <source>
        <dbReference type="ARBA" id="ARBA00007532"/>
    </source>
</evidence>
<dbReference type="InterPro" id="IPR012999">
    <property type="entry name" value="Pyr_OxRdtase_I_AS"/>
</dbReference>
<dbReference type="GO" id="GO:0004148">
    <property type="term" value="F:dihydrolipoyl dehydrogenase (NADH) activity"/>
    <property type="evidence" value="ECO:0007669"/>
    <property type="project" value="UniProtKB-EC"/>
</dbReference>
<evidence type="ECO:0000256" key="10">
    <source>
        <dbReference type="ARBA" id="ARBA00023157"/>
    </source>
</evidence>
<evidence type="ECO:0000256" key="12">
    <source>
        <dbReference type="ARBA" id="ARBA00049187"/>
    </source>
</evidence>
<evidence type="ECO:0000256" key="17">
    <source>
        <dbReference type="SAM" id="MobiDB-lite"/>
    </source>
</evidence>
<comment type="catalytic activity">
    <reaction evidence="12 16">
        <text>N(6)-[(R)-dihydrolipoyl]-L-lysyl-[protein] + NAD(+) = N(6)-[(R)-lipoyl]-L-lysyl-[protein] + NADH + H(+)</text>
        <dbReference type="Rhea" id="RHEA:15045"/>
        <dbReference type="Rhea" id="RHEA-COMP:10474"/>
        <dbReference type="Rhea" id="RHEA-COMP:10475"/>
        <dbReference type="ChEBI" id="CHEBI:15378"/>
        <dbReference type="ChEBI" id="CHEBI:57540"/>
        <dbReference type="ChEBI" id="CHEBI:57945"/>
        <dbReference type="ChEBI" id="CHEBI:83099"/>
        <dbReference type="ChEBI" id="CHEBI:83100"/>
        <dbReference type="EC" id="1.8.1.4"/>
    </reaction>
</comment>
<feature type="compositionally biased region" description="Basic and acidic residues" evidence="17">
    <location>
        <begin position="15"/>
        <end position="40"/>
    </location>
</feature>
<comment type="cofactor">
    <cofactor evidence="14 16">
        <name>FAD</name>
        <dbReference type="ChEBI" id="CHEBI:57692"/>
    </cofactor>
    <text evidence="14 16">Binds 1 FAD per subunit.</text>
</comment>
<dbReference type="PATRIC" id="fig|146537.3.peg.46"/>
<keyword evidence="21" id="KW-1185">Reference proteome</keyword>
<feature type="binding site" evidence="14">
    <location>
        <begin position="183"/>
        <end position="185"/>
    </location>
    <ligand>
        <name>FAD</name>
        <dbReference type="ChEBI" id="CHEBI:57692"/>
    </ligand>
</feature>
<feature type="binding site" evidence="14">
    <location>
        <position position="96"/>
    </location>
    <ligand>
        <name>FAD</name>
        <dbReference type="ChEBI" id="CHEBI:57692"/>
    </ligand>
</feature>
<gene>
    <name evidence="20" type="ORF">SAZU_0043</name>
</gene>
<evidence type="ECO:0000256" key="1">
    <source>
        <dbReference type="ARBA" id="ARBA00004496"/>
    </source>
</evidence>
<evidence type="ECO:0000256" key="7">
    <source>
        <dbReference type="ARBA" id="ARBA00022827"/>
    </source>
</evidence>
<keyword evidence="11 16" id="KW-0676">Redox-active center</keyword>
<keyword evidence="7 14" id="KW-0274">FAD</keyword>
<feature type="binding site" evidence="14">
    <location>
        <position position="347"/>
    </location>
    <ligand>
        <name>FAD</name>
        <dbReference type="ChEBI" id="CHEBI:57692"/>
    </ligand>
</feature>
<feature type="binding site" evidence="14">
    <location>
        <position position="307"/>
    </location>
    <ligand>
        <name>NAD(+)</name>
        <dbReference type="ChEBI" id="CHEBI:57540"/>
    </ligand>
</feature>
<dbReference type="InterPro" id="IPR016156">
    <property type="entry name" value="FAD/NAD-linked_Rdtase_dimer_sf"/>
</dbReference>
<evidence type="ECO:0000313" key="20">
    <source>
        <dbReference type="EMBL" id="GAP45314.1"/>
    </source>
</evidence>
<dbReference type="PROSITE" id="PS00076">
    <property type="entry name" value="PYRIDINE_REDOX_1"/>
    <property type="match status" value="1"/>
</dbReference>
<dbReference type="PIRSF" id="PIRSF000350">
    <property type="entry name" value="Mercury_reductase_MerA"/>
    <property type="match status" value="1"/>
</dbReference>
<dbReference type="EC" id="1.8.1.4" evidence="3 16"/>
<dbReference type="NCBIfam" id="TIGR01350">
    <property type="entry name" value="lipoamide_DH"/>
    <property type="match status" value="1"/>
</dbReference>
<keyword evidence="14" id="KW-0547">Nucleotide-binding</keyword>
<proteinExistence type="inferred from homology"/>
<feature type="binding site" evidence="14">
    <location>
        <position position="243"/>
    </location>
    <ligand>
        <name>NAD(+)</name>
        <dbReference type="ChEBI" id="CHEBI:57540"/>
    </ligand>
</feature>
<sequence>MRRWGSAGQGPTEGPKNERPDTSRLPVSEDRRTAHMHGGRDVANDASTVFDLVILGGGSGGYAAALRGAQLGLDVALIEKDKVGGTCLHRGCIPTKALLHAGEIADQARESEQFGVKATLEGIDIAGVHKYKDGVVAGLYKGLQGLVASRKVTYIEGEGRLSSPTSVDVNGRRVQGRHVLLATGSVPKSLPGLDIDGDRIISSDHALVLDRVPKSAIILGGGVIGVEFASAWKSFGTDVTIVEGLKHLVPVEDENSSKLLERAFRKRGIKFNLGTFFEKAEYTQDGVKVTLADGKEFEAEILLVAIGRGPVSQGLGYEEAGVAMDRGYVLVDEYMRTNVPTISAVGDLVPTLQLAHVGFAEGILVAERLAGLKTVPIDYDGVPRVTYCHPEVASVGITEAKAKEIYGADKVVALKYNLAGNGRSKILGTAGEIKLVQVKDGAVVGVHMVGDRMGEQVGEAQLIYNWEALPAEVAQLIHAHPTQSEALGEAHLALAGKPLHAHD</sequence>
<feature type="binding site" evidence="14">
    <location>
        <position position="159"/>
    </location>
    <ligand>
        <name>FAD</name>
        <dbReference type="ChEBI" id="CHEBI:57692"/>
    </ligand>
</feature>
<name>A0A0K8PD55_STRAJ</name>
<evidence type="ECO:0000256" key="9">
    <source>
        <dbReference type="ARBA" id="ARBA00023027"/>
    </source>
</evidence>
<keyword evidence="5" id="KW-0963">Cytoplasm</keyword>
<dbReference type="Pfam" id="PF07992">
    <property type="entry name" value="Pyr_redox_2"/>
    <property type="match status" value="1"/>
</dbReference>
<keyword evidence="8 16" id="KW-0560">Oxidoreductase</keyword>
<comment type="similarity">
    <text evidence="2 16">Belongs to the class-I pyridine nucleotide-disulfide oxidoreductase family.</text>
</comment>
<feature type="active site" description="Proton acceptor" evidence="13">
    <location>
        <position position="480"/>
    </location>
</feature>
<dbReference type="GO" id="GO:0050660">
    <property type="term" value="F:flavin adenine dinucleotide binding"/>
    <property type="evidence" value="ECO:0007669"/>
    <property type="project" value="InterPro"/>
</dbReference>
<evidence type="ECO:0000256" key="3">
    <source>
        <dbReference type="ARBA" id="ARBA00012608"/>
    </source>
</evidence>
<evidence type="ECO:0000259" key="19">
    <source>
        <dbReference type="Pfam" id="PF07992"/>
    </source>
</evidence>
<dbReference type="PANTHER" id="PTHR22912:SF217">
    <property type="entry name" value="DIHYDROLIPOYL DEHYDROGENASE"/>
    <property type="match status" value="1"/>
</dbReference>
<dbReference type="PANTHER" id="PTHR22912">
    <property type="entry name" value="DISULFIDE OXIDOREDUCTASE"/>
    <property type="match status" value="1"/>
</dbReference>
<evidence type="ECO:0000259" key="18">
    <source>
        <dbReference type="Pfam" id="PF02852"/>
    </source>
</evidence>
<evidence type="ECO:0000256" key="8">
    <source>
        <dbReference type="ARBA" id="ARBA00023002"/>
    </source>
</evidence>
<dbReference type="AlphaFoldDB" id="A0A0K8PD55"/>
<evidence type="ECO:0000256" key="15">
    <source>
        <dbReference type="PIRSR" id="PIRSR000350-4"/>
    </source>
</evidence>
<evidence type="ECO:0000256" key="11">
    <source>
        <dbReference type="ARBA" id="ARBA00023284"/>
    </source>
</evidence>
<evidence type="ECO:0000256" key="6">
    <source>
        <dbReference type="ARBA" id="ARBA00022630"/>
    </source>
</evidence>
<evidence type="ECO:0000256" key="13">
    <source>
        <dbReference type="PIRSR" id="PIRSR000350-2"/>
    </source>
</evidence>
<dbReference type="PRINTS" id="PR00411">
    <property type="entry name" value="PNDRDTASEI"/>
</dbReference>
<dbReference type="PRINTS" id="PR00368">
    <property type="entry name" value="FADPNR"/>
</dbReference>
<feature type="binding site" evidence="14">
    <location>
        <begin position="220"/>
        <end position="227"/>
    </location>
    <ligand>
        <name>NAD(+)</name>
        <dbReference type="ChEBI" id="CHEBI:57540"/>
    </ligand>
</feature>
<organism evidence="20 21">
    <name type="scientific">Streptomyces azureus</name>
    <dbReference type="NCBI Taxonomy" id="146537"/>
    <lineage>
        <taxon>Bacteria</taxon>
        <taxon>Bacillati</taxon>
        <taxon>Actinomycetota</taxon>
        <taxon>Actinomycetes</taxon>
        <taxon>Kitasatosporales</taxon>
        <taxon>Streptomycetaceae</taxon>
        <taxon>Streptomyces</taxon>
    </lineage>
</organism>
<keyword evidence="10" id="KW-1015">Disulfide bond</keyword>
<keyword evidence="6 16" id="KW-0285">Flavoprotein</keyword>
<evidence type="ECO:0000256" key="14">
    <source>
        <dbReference type="PIRSR" id="PIRSR000350-3"/>
    </source>
</evidence>
<feature type="domain" description="Pyridine nucleotide-disulphide oxidoreductase dimerisation" evidence="18">
    <location>
        <begin position="382"/>
        <end position="490"/>
    </location>
</feature>
<protein>
    <recommendedName>
        <fullName evidence="4 16">Dihydrolipoyl dehydrogenase</fullName>
        <ecNumber evidence="3 16">1.8.1.4</ecNumber>
    </recommendedName>
</protein>
<dbReference type="InterPro" id="IPR004099">
    <property type="entry name" value="Pyr_nucl-diS_OxRdtase_dimer"/>
</dbReference>
<evidence type="ECO:0000256" key="5">
    <source>
        <dbReference type="ARBA" id="ARBA00022490"/>
    </source>
</evidence>